<dbReference type="SUPFAM" id="SSF53335">
    <property type="entry name" value="S-adenosyl-L-methionine-dependent methyltransferases"/>
    <property type="match status" value="1"/>
</dbReference>
<feature type="domain" description="Methyltransferase FkbM" evidence="1">
    <location>
        <begin position="167"/>
        <end position="324"/>
    </location>
</feature>
<evidence type="ECO:0000313" key="3">
    <source>
        <dbReference type="Proteomes" id="UP001322481"/>
    </source>
</evidence>
<sequence>MLRSIARNFLPLRLRVALRHVFPVDPNRLALAEVAARIAAADGTQAPPAPKEEPPKMAHAAADLFRLAYASEPDAELREKLDFVRPEMSSSGLRSLISVFDRQTYPTPISVRFAKSELAYAELEGVKLWLDRSDYAVSAAVINHGAYEPHMVAFLKEHVRKGMTVVDIGANVGIFSMLAASQGAKVYAFEPNTENCRLILMSAAENGFEVKLFPLALSDQVGALFFTPHIGSNGGLLPNRVETLSNPNCIVVPAMRLDELVFDRVDFIKADVEGAEYLALKGGEHLIREYKPIITIELSMEMIQRVSGIDGIDFIRWIQSMGYRAFLIGRNGQKTDIGNLDTFRNEWGDLSRIEDIAFVPV</sequence>
<dbReference type="PANTHER" id="PTHR34203">
    <property type="entry name" value="METHYLTRANSFERASE, FKBM FAMILY PROTEIN"/>
    <property type="match status" value="1"/>
</dbReference>
<dbReference type="EMBL" id="CP139858">
    <property type="protein sequence ID" value="WQB99201.1"/>
    <property type="molecule type" value="Genomic_DNA"/>
</dbReference>
<accession>A0ABZ0VP83</accession>
<dbReference type="Gene3D" id="3.40.50.150">
    <property type="entry name" value="Vaccinia Virus protein VP39"/>
    <property type="match status" value="1"/>
</dbReference>
<dbReference type="GO" id="GO:0008168">
    <property type="term" value="F:methyltransferase activity"/>
    <property type="evidence" value="ECO:0007669"/>
    <property type="project" value="UniProtKB-KW"/>
</dbReference>
<dbReference type="NCBIfam" id="TIGR01444">
    <property type="entry name" value="fkbM_fam"/>
    <property type="match status" value="1"/>
</dbReference>
<dbReference type="PANTHER" id="PTHR34203:SF15">
    <property type="entry name" value="SLL1173 PROTEIN"/>
    <property type="match status" value="1"/>
</dbReference>
<gene>
    <name evidence="2" type="ORF">U0R22_003375</name>
</gene>
<keyword evidence="3" id="KW-1185">Reference proteome</keyword>
<dbReference type="InterPro" id="IPR006342">
    <property type="entry name" value="FkbM_mtfrase"/>
</dbReference>
<evidence type="ECO:0000259" key="1">
    <source>
        <dbReference type="Pfam" id="PF05050"/>
    </source>
</evidence>
<dbReference type="Pfam" id="PF05050">
    <property type="entry name" value="Methyltransf_21"/>
    <property type="match status" value="1"/>
</dbReference>
<name>A0ABZ0VP83_9HYPH</name>
<dbReference type="InterPro" id="IPR052514">
    <property type="entry name" value="SAM-dependent_MTase"/>
</dbReference>
<dbReference type="InterPro" id="IPR029063">
    <property type="entry name" value="SAM-dependent_MTases_sf"/>
</dbReference>
<keyword evidence="2" id="KW-0489">Methyltransferase</keyword>
<dbReference type="Proteomes" id="UP001322481">
    <property type="component" value="Chromosome"/>
</dbReference>
<keyword evidence="2" id="KW-0808">Transferase</keyword>
<evidence type="ECO:0000313" key="2">
    <source>
        <dbReference type="EMBL" id="WQB99201.1"/>
    </source>
</evidence>
<organism evidence="2 3">
    <name type="scientific">Mesorhizobium huakuii</name>
    <dbReference type="NCBI Taxonomy" id="28104"/>
    <lineage>
        <taxon>Bacteria</taxon>
        <taxon>Pseudomonadati</taxon>
        <taxon>Pseudomonadota</taxon>
        <taxon>Alphaproteobacteria</taxon>
        <taxon>Hyphomicrobiales</taxon>
        <taxon>Phyllobacteriaceae</taxon>
        <taxon>Mesorhizobium</taxon>
    </lineage>
</organism>
<protein>
    <submittedName>
        <fullName evidence="2">FkbM family methyltransferase</fullName>
    </submittedName>
</protein>
<dbReference type="RefSeq" id="WP_322414086.1">
    <property type="nucleotide sequence ID" value="NZ_CP139858.1"/>
</dbReference>
<dbReference type="GO" id="GO:0032259">
    <property type="term" value="P:methylation"/>
    <property type="evidence" value="ECO:0007669"/>
    <property type="project" value="UniProtKB-KW"/>
</dbReference>
<reference evidence="2 3" key="1">
    <citation type="submission" date="2023-11" db="EMBL/GenBank/DDBJ databases">
        <authorList>
            <person name="Panchal A.K."/>
            <person name="Meaney J.S."/>
            <person name="Karas B.J."/>
            <person name="diCenzo G.C."/>
        </authorList>
    </citation>
    <scope>NUCLEOTIDE SEQUENCE [LARGE SCALE GENOMIC DNA]</scope>
    <source>
        <strain evidence="2 3">NZP2235</strain>
    </source>
</reference>
<proteinExistence type="predicted"/>